<dbReference type="InterPro" id="IPR019887">
    <property type="entry name" value="Tscrpt_reg_AsnC/Lrp_C"/>
</dbReference>
<dbReference type="InterPro" id="IPR019888">
    <property type="entry name" value="Tscrpt_reg_AsnC-like"/>
</dbReference>
<dbReference type="PRINTS" id="PR00033">
    <property type="entry name" value="HTHASNC"/>
</dbReference>
<gene>
    <name evidence="5" type="ORF">DFE_2698</name>
</gene>
<dbReference type="PANTHER" id="PTHR30154:SF34">
    <property type="entry name" value="TRANSCRIPTIONAL REGULATOR AZLB"/>
    <property type="match status" value="1"/>
</dbReference>
<dbReference type="EMBL" id="AP017378">
    <property type="protein sequence ID" value="BBD09424.1"/>
    <property type="molecule type" value="Genomic_DNA"/>
</dbReference>
<proteinExistence type="predicted"/>
<dbReference type="Pfam" id="PF01037">
    <property type="entry name" value="AsnC_trans_reg"/>
    <property type="match status" value="1"/>
</dbReference>
<dbReference type="RefSeq" id="WP_126380368.1">
    <property type="nucleotide sequence ID" value="NZ_AP017378.1"/>
</dbReference>
<dbReference type="Pfam" id="PF13412">
    <property type="entry name" value="HTH_24"/>
    <property type="match status" value="1"/>
</dbReference>
<dbReference type="Gene3D" id="1.10.10.10">
    <property type="entry name" value="Winged helix-like DNA-binding domain superfamily/Winged helix DNA-binding domain"/>
    <property type="match status" value="1"/>
</dbReference>
<protein>
    <submittedName>
        <fullName evidence="5">Transcriptional regulator, AsnC family</fullName>
    </submittedName>
</protein>
<dbReference type="SMART" id="SM00344">
    <property type="entry name" value="HTH_ASNC"/>
    <property type="match status" value="1"/>
</dbReference>
<dbReference type="InterPro" id="IPR011008">
    <property type="entry name" value="Dimeric_a/b-barrel"/>
</dbReference>
<keyword evidence="1" id="KW-0805">Transcription regulation</keyword>
<dbReference type="GO" id="GO:0043200">
    <property type="term" value="P:response to amino acid"/>
    <property type="evidence" value="ECO:0007669"/>
    <property type="project" value="TreeGrafter"/>
</dbReference>
<dbReference type="InterPro" id="IPR036388">
    <property type="entry name" value="WH-like_DNA-bd_sf"/>
</dbReference>
<evidence type="ECO:0000259" key="4">
    <source>
        <dbReference type="PROSITE" id="PS50956"/>
    </source>
</evidence>
<dbReference type="PROSITE" id="PS50956">
    <property type="entry name" value="HTH_ASNC_2"/>
    <property type="match status" value="1"/>
</dbReference>
<accession>A0A2Z6B1Q6</accession>
<keyword evidence="2" id="KW-0238">DNA-binding</keyword>
<organism evidence="5 6">
    <name type="scientific">Desulfovibrio ferrophilus</name>
    <dbReference type="NCBI Taxonomy" id="241368"/>
    <lineage>
        <taxon>Bacteria</taxon>
        <taxon>Pseudomonadati</taxon>
        <taxon>Thermodesulfobacteriota</taxon>
        <taxon>Desulfovibrionia</taxon>
        <taxon>Desulfovibrionales</taxon>
        <taxon>Desulfovibrionaceae</taxon>
        <taxon>Desulfovibrio</taxon>
    </lineage>
</organism>
<evidence type="ECO:0000256" key="2">
    <source>
        <dbReference type="ARBA" id="ARBA00023125"/>
    </source>
</evidence>
<evidence type="ECO:0000313" key="5">
    <source>
        <dbReference type="EMBL" id="BBD09424.1"/>
    </source>
</evidence>
<evidence type="ECO:0000313" key="6">
    <source>
        <dbReference type="Proteomes" id="UP000269883"/>
    </source>
</evidence>
<dbReference type="GO" id="GO:0043565">
    <property type="term" value="F:sequence-specific DNA binding"/>
    <property type="evidence" value="ECO:0007669"/>
    <property type="project" value="InterPro"/>
</dbReference>
<dbReference type="PANTHER" id="PTHR30154">
    <property type="entry name" value="LEUCINE-RESPONSIVE REGULATORY PROTEIN"/>
    <property type="match status" value="1"/>
</dbReference>
<dbReference type="Proteomes" id="UP000269883">
    <property type="component" value="Chromosome"/>
</dbReference>
<dbReference type="Gene3D" id="3.30.70.920">
    <property type="match status" value="1"/>
</dbReference>
<feature type="domain" description="HTH asnC-type" evidence="4">
    <location>
        <begin position="9"/>
        <end position="70"/>
    </location>
</feature>
<dbReference type="OrthoDB" id="9152244at2"/>
<dbReference type="SUPFAM" id="SSF54909">
    <property type="entry name" value="Dimeric alpha+beta barrel"/>
    <property type="match status" value="1"/>
</dbReference>
<dbReference type="GO" id="GO:0005829">
    <property type="term" value="C:cytosol"/>
    <property type="evidence" value="ECO:0007669"/>
    <property type="project" value="TreeGrafter"/>
</dbReference>
<dbReference type="SUPFAM" id="SSF46785">
    <property type="entry name" value="Winged helix' DNA-binding domain"/>
    <property type="match status" value="1"/>
</dbReference>
<evidence type="ECO:0000256" key="1">
    <source>
        <dbReference type="ARBA" id="ARBA00023015"/>
    </source>
</evidence>
<keyword evidence="6" id="KW-1185">Reference proteome</keyword>
<keyword evidence="3" id="KW-0804">Transcription</keyword>
<dbReference type="InterPro" id="IPR000485">
    <property type="entry name" value="AsnC-type_HTH_dom"/>
</dbReference>
<dbReference type="AlphaFoldDB" id="A0A2Z6B1Q6"/>
<dbReference type="KEGG" id="dfl:DFE_2698"/>
<dbReference type="InterPro" id="IPR036390">
    <property type="entry name" value="WH_DNA-bd_sf"/>
</dbReference>
<evidence type="ECO:0000256" key="3">
    <source>
        <dbReference type="ARBA" id="ARBA00023163"/>
    </source>
</evidence>
<sequence length="164" mass="18062">MKKNQLLDLSTQDSKLLSVLAEDGQLSAGKVSERLGVTSPTVRTRMKNLISAGVLKIVGLVDPFKVKGLEIALVGINVQTHSKMDDMMERIADLDRVNWVAVVTGRYDIVAEVVLTQGTDDLYTFINEDLSDMGGVSSSESFVVMKAKRKWVPLPSAVREHLFK</sequence>
<name>A0A2Z6B1Q6_9BACT</name>
<reference evidence="5 6" key="1">
    <citation type="journal article" date="2018" name="Sci. Adv.">
        <title>Multi-heme cytochromes provide a pathway for survival in energy-limited environments.</title>
        <authorList>
            <person name="Deng X."/>
            <person name="Dohmae N."/>
            <person name="Nealson K.H."/>
            <person name="Hashimoto K."/>
            <person name="Okamoto A."/>
        </authorList>
    </citation>
    <scope>NUCLEOTIDE SEQUENCE [LARGE SCALE GENOMIC DNA]</scope>
    <source>
        <strain evidence="5 6">IS5</strain>
    </source>
</reference>